<dbReference type="eggNOG" id="KOG2160">
    <property type="taxonomic scope" value="Eukaryota"/>
</dbReference>
<dbReference type="Proteomes" id="UP000001064">
    <property type="component" value="Unassembled WGS sequence"/>
</dbReference>
<dbReference type="PANTHER" id="PTHR19316">
    <property type="entry name" value="PROTEIN FOLDING REGULATOR"/>
    <property type="match status" value="1"/>
</dbReference>
<feature type="region of interest" description="Disordered" evidence="3">
    <location>
        <begin position="1"/>
        <end position="32"/>
    </location>
</feature>
<dbReference type="RefSeq" id="XP_003292356.1">
    <property type="nucleotide sequence ID" value="XM_003292308.1"/>
</dbReference>
<dbReference type="InterPro" id="IPR013918">
    <property type="entry name" value="Nucleotide_exch_fac_Fes1"/>
</dbReference>
<sequence length="379" mass="42945">MYLGAPIKAKEENKEQDDNSNNSFSGPVKPKKINEYRLPKDIGPGLLKFCLTHSDSPNLKETKLEDRDPKDYEWLKEAFSNLEDDAKKMKRLMEIFEDKPENREMKKEEREKKYITSLETLIFYIEDLDNSGDLIKIGGAPVLINLLNSTNEQVRAISAQCLSTMAQSEPTIQNYFTSLGLLEICIKILNKETKPFCREKFLSLISSLLSYDMGSIKIDKSTLVNIVQLTTSFLSPTVELTIKKENTNDNNNNNNSEETITVENGVSGISKACFLLNKLIIAFPELKEAAFECGSIDGLIGLIKAFNLQSNPSHTQVVMVEKVEISLLTFLKDDKSKYVIEQCKAQNLLIEIEKRLKSLNTENNSDEIDILNNIKKLLK</sequence>
<dbReference type="OrthoDB" id="10250458at2759"/>
<feature type="coiled-coil region" evidence="2">
    <location>
        <begin position="72"/>
        <end position="99"/>
    </location>
</feature>
<protein>
    <recommendedName>
        <fullName evidence="4">Nucleotide exchange factor Fes1 domain-containing protein</fullName>
    </recommendedName>
</protein>
<dbReference type="Gene3D" id="1.25.10.10">
    <property type="entry name" value="Leucine-rich Repeat Variant"/>
    <property type="match status" value="1"/>
</dbReference>
<dbReference type="FunCoup" id="F0ZY63">
    <property type="interactions" value="155"/>
</dbReference>
<dbReference type="GO" id="GO:0005783">
    <property type="term" value="C:endoplasmic reticulum"/>
    <property type="evidence" value="ECO:0000318"/>
    <property type="project" value="GO_Central"/>
</dbReference>
<feature type="compositionally biased region" description="Basic and acidic residues" evidence="3">
    <location>
        <begin position="8"/>
        <end position="17"/>
    </location>
</feature>
<dbReference type="InterPro" id="IPR011989">
    <property type="entry name" value="ARM-like"/>
</dbReference>
<evidence type="ECO:0000256" key="2">
    <source>
        <dbReference type="SAM" id="Coils"/>
    </source>
</evidence>
<reference evidence="6" key="1">
    <citation type="journal article" date="2011" name="Genome Biol.">
        <title>Comparative genomics of the social amoebae Dictyostelium discoideum and Dictyostelium purpureum.</title>
        <authorList>
            <consortium name="US DOE Joint Genome Institute (JGI-PGF)"/>
            <person name="Sucgang R."/>
            <person name="Kuo A."/>
            <person name="Tian X."/>
            <person name="Salerno W."/>
            <person name="Parikh A."/>
            <person name="Feasley C.L."/>
            <person name="Dalin E."/>
            <person name="Tu H."/>
            <person name="Huang E."/>
            <person name="Barry K."/>
            <person name="Lindquist E."/>
            <person name="Shapiro H."/>
            <person name="Bruce D."/>
            <person name="Schmutz J."/>
            <person name="Salamov A."/>
            <person name="Fey P."/>
            <person name="Gaudet P."/>
            <person name="Anjard C."/>
            <person name="Babu M.M."/>
            <person name="Basu S."/>
            <person name="Bushmanova Y."/>
            <person name="van der Wel H."/>
            <person name="Katoh-Kurasawa M."/>
            <person name="Dinh C."/>
            <person name="Coutinho P.M."/>
            <person name="Saito T."/>
            <person name="Elias M."/>
            <person name="Schaap P."/>
            <person name="Kay R.R."/>
            <person name="Henrissat B."/>
            <person name="Eichinger L."/>
            <person name="Rivero F."/>
            <person name="Putnam N.H."/>
            <person name="West C.M."/>
            <person name="Loomis W.F."/>
            <person name="Chisholm R.L."/>
            <person name="Shaulsky G."/>
            <person name="Strassmann J.E."/>
            <person name="Queller D.C."/>
            <person name="Kuspa A."/>
            <person name="Grigoriev I.V."/>
        </authorList>
    </citation>
    <scope>NUCLEOTIDE SEQUENCE [LARGE SCALE GENOMIC DNA]</scope>
    <source>
        <strain evidence="6">QSDP1</strain>
    </source>
</reference>
<dbReference type="InterPro" id="IPR016024">
    <property type="entry name" value="ARM-type_fold"/>
</dbReference>
<proteinExistence type="predicted"/>
<evidence type="ECO:0000259" key="4">
    <source>
        <dbReference type="Pfam" id="PF08609"/>
    </source>
</evidence>
<gene>
    <name evidence="5" type="ORF">DICPUDRAFT_157066</name>
</gene>
<dbReference type="GO" id="GO:0000774">
    <property type="term" value="F:adenyl-nucleotide exchange factor activity"/>
    <property type="evidence" value="ECO:0000318"/>
    <property type="project" value="GO_Central"/>
</dbReference>
<organism evidence="5 6">
    <name type="scientific">Dictyostelium purpureum</name>
    <name type="common">Slime mold</name>
    <dbReference type="NCBI Taxonomy" id="5786"/>
    <lineage>
        <taxon>Eukaryota</taxon>
        <taxon>Amoebozoa</taxon>
        <taxon>Evosea</taxon>
        <taxon>Eumycetozoa</taxon>
        <taxon>Dictyostelia</taxon>
        <taxon>Dictyosteliales</taxon>
        <taxon>Dictyosteliaceae</taxon>
        <taxon>Dictyostelium</taxon>
    </lineage>
</organism>
<name>F0ZY63_DICPU</name>
<keyword evidence="1" id="KW-0677">Repeat</keyword>
<keyword evidence="6" id="KW-1185">Reference proteome</keyword>
<accession>F0ZY63</accession>
<dbReference type="AlphaFoldDB" id="F0ZY63"/>
<dbReference type="EMBL" id="GL871276">
    <property type="protein sequence ID" value="EGC31107.1"/>
    <property type="molecule type" value="Genomic_DNA"/>
</dbReference>
<evidence type="ECO:0000256" key="1">
    <source>
        <dbReference type="ARBA" id="ARBA00022737"/>
    </source>
</evidence>
<keyword evidence="2" id="KW-0175">Coiled coil</keyword>
<dbReference type="GeneID" id="10508009"/>
<evidence type="ECO:0000313" key="5">
    <source>
        <dbReference type="EMBL" id="EGC31107.1"/>
    </source>
</evidence>
<dbReference type="InterPro" id="IPR000357">
    <property type="entry name" value="HEAT"/>
</dbReference>
<dbReference type="Pfam" id="PF02985">
    <property type="entry name" value="HEAT"/>
    <property type="match status" value="1"/>
</dbReference>
<dbReference type="OMA" id="KDYDWLR"/>
<dbReference type="SUPFAM" id="SSF48371">
    <property type="entry name" value="ARM repeat"/>
    <property type="match status" value="1"/>
</dbReference>
<dbReference type="STRING" id="5786.F0ZY63"/>
<dbReference type="InParanoid" id="F0ZY63"/>
<dbReference type="VEuPathDB" id="AmoebaDB:DICPUDRAFT_157066"/>
<dbReference type="KEGG" id="dpp:DICPUDRAFT_157066"/>
<evidence type="ECO:0000313" key="6">
    <source>
        <dbReference type="Proteomes" id="UP000001064"/>
    </source>
</evidence>
<dbReference type="Pfam" id="PF08609">
    <property type="entry name" value="Fes1"/>
    <property type="match status" value="1"/>
</dbReference>
<feature type="domain" description="Nucleotide exchange factor Fes1" evidence="4">
    <location>
        <begin position="45"/>
        <end position="134"/>
    </location>
</feature>
<dbReference type="PANTHER" id="PTHR19316:SF18">
    <property type="entry name" value="HSP70-BINDING PROTEIN 1"/>
    <property type="match status" value="1"/>
</dbReference>
<dbReference type="InterPro" id="IPR050693">
    <property type="entry name" value="Hsp70_NEF-Inhibitors"/>
</dbReference>
<evidence type="ECO:0000256" key="3">
    <source>
        <dbReference type="SAM" id="MobiDB-lite"/>
    </source>
</evidence>